<accession>A0A7T7I3E9</accession>
<protein>
    <submittedName>
        <fullName evidence="5">Gfo/Idh/MocA family oxidoreductase</fullName>
    </submittedName>
</protein>
<dbReference type="Gene3D" id="3.40.50.720">
    <property type="entry name" value="NAD(P)-binding Rossmann-like Domain"/>
    <property type="match status" value="1"/>
</dbReference>
<dbReference type="PANTHER" id="PTHR43377:SF2">
    <property type="entry name" value="BINDING ROSSMANN FOLD OXIDOREDUCTASE, PUTATIVE (AFU_ORTHOLOGUE AFUA_4G00560)-RELATED"/>
    <property type="match status" value="1"/>
</dbReference>
<dbReference type="SUPFAM" id="SSF55347">
    <property type="entry name" value="Glyceraldehyde-3-phosphate dehydrogenase-like, C-terminal domain"/>
    <property type="match status" value="1"/>
</dbReference>
<dbReference type="Gene3D" id="3.30.360.10">
    <property type="entry name" value="Dihydrodipicolinate Reductase, domain 2"/>
    <property type="match status" value="1"/>
</dbReference>
<dbReference type="InterPro" id="IPR000683">
    <property type="entry name" value="Gfo/Idh/MocA-like_OxRdtase_N"/>
</dbReference>
<dbReference type="PANTHER" id="PTHR43377">
    <property type="entry name" value="BILIVERDIN REDUCTASE A"/>
    <property type="match status" value="1"/>
</dbReference>
<comment type="similarity">
    <text evidence="1">Belongs to the Gfo/Idh/MocA family.</text>
</comment>
<dbReference type="KEGG" id="slf:JEQ17_11340"/>
<feature type="compositionally biased region" description="Low complexity" evidence="2">
    <location>
        <begin position="8"/>
        <end position="21"/>
    </location>
</feature>
<dbReference type="InterPro" id="IPR051450">
    <property type="entry name" value="Gfo/Idh/MocA_Oxidoreductases"/>
</dbReference>
<dbReference type="AlphaFoldDB" id="A0A7T7I3E9"/>
<evidence type="ECO:0000259" key="4">
    <source>
        <dbReference type="Pfam" id="PF02894"/>
    </source>
</evidence>
<organism evidence="5 6">
    <name type="scientific">Streptomyces liliifuscus</name>
    <dbReference type="NCBI Taxonomy" id="2797636"/>
    <lineage>
        <taxon>Bacteria</taxon>
        <taxon>Bacillati</taxon>
        <taxon>Actinomycetota</taxon>
        <taxon>Actinomycetes</taxon>
        <taxon>Kitasatosporales</taxon>
        <taxon>Streptomycetaceae</taxon>
        <taxon>Streptomyces</taxon>
    </lineage>
</organism>
<keyword evidence="6" id="KW-1185">Reference proteome</keyword>
<evidence type="ECO:0000256" key="1">
    <source>
        <dbReference type="ARBA" id="ARBA00010928"/>
    </source>
</evidence>
<proteinExistence type="inferred from homology"/>
<dbReference type="SUPFAM" id="SSF51735">
    <property type="entry name" value="NAD(P)-binding Rossmann-fold domains"/>
    <property type="match status" value="1"/>
</dbReference>
<gene>
    <name evidence="5" type="ORF">JEQ17_11340</name>
</gene>
<evidence type="ECO:0000259" key="3">
    <source>
        <dbReference type="Pfam" id="PF01408"/>
    </source>
</evidence>
<feature type="domain" description="Gfo/Idh/MocA-like oxidoreductase N-terminal" evidence="3">
    <location>
        <begin position="56"/>
        <end position="185"/>
    </location>
</feature>
<dbReference type="InterPro" id="IPR004104">
    <property type="entry name" value="Gfo/Idh/MocA-like_OxRdtase_C"/>
</dbReference>
<dbReference type="EMBL" id="CP066831">
    <property type="protein sequence ID" value="QQM40002.1"/>
    <property type="molecule type" value="Genomic_DNA"/>
</dbReference>
<feature type="region of interest" description="Disordered" evidence="2">
    <location>
        <begin position="1"/>
        <end position="21"/>
    </location>
</feature>
<evidence type="ECO:0000313" key="6">
    <source>
        <dbReference type="Proteomes" id="UP000595636"/>
    </source>
</evidence>
<dbReference type="Proteomes" id="UP000595636">
    <property type="component" value="Chromosome"/>
</dbReference>
<reference evidence="5 6" key="1">
    <citation type="submission" date="2020-12" db="EMBL/GenBank/DDBJ databases">
        <title>A novel species.</title>
        <authorList>
            <person name="Li K."/>
        </authorList>
    </citation>
    <scope>NUCLEOTIDE SEQUENCE [LARGE SCALE GENOMIC DNA]</scope>
    <source>
        <strain evidence="5 6">ZYC-3</strain>
    </source>
</reference>
<dbReference type="Pfam" id="PF01408">
    <property type="entry name" value="GFO_IDH_MocA"/>
    <property type="match status" value="1"/>
</dbReference>
<sequence length="495" mass="53019">MSEQDPCVASVSSGAGDASASSVAGVDSVSSVAGVGSVSSVAGDASVSSGGETRRRCAVVGLGARARMFTEALTGPYADRIELVGFCDVNSRRMAVHNGWIAGDHPGRGAVPAYAAEDFDVMLRRERVDLVVVCSVDRTHDDYIVRALEAGCDVVTEKPMTTDAEKARRILDARRRTGREVRVAFNYRYNPVHSAVRELIAAGEIGEVGSVHFEWLLDLRHGADYFRRWHRDKANSGGLMVHKATHHFDLVNWWLGTEPETVFAQGGLFFYGEEAGRRRGLARPYARAHGAAAAEGDPFAVRLADSEVLRALYLEAEAEDGYHRDQNVFGPGVSIEDDMAVLVRYASGASLTYHLTAYSPWEGYRVAFNGSAGRLELLVEESTWTRSDVRADGASPVVHGAAVGGEVGRTELLLRRFWEPAREVRVGGGEGAAEGGHGGGDVRMLADLFGDRSGGDALGRAADAVDGARSLVTGLAANESFVTGLPVRVRDLLDV</sequence>
<dbReference type="Pfam" id="PF02894">
    <property type="entry name" value="GFO_IDH_MocA_C"/>
    <property type="match status" value="1"/>
</dbReference>
<name>A0A7T7I3E9_9ACTN</name>
<dbReference type="InterPro" id="IPR036291">
    <property type="entry name" value="NAD(P)-bd_dom_sf"/>
</dbReference>
<dbReference type="GO" id="GO:0000166">
    <property type="term" value="F:nucleotide binding"/>
    <property type="evidence" value="ECO:0007669"/>
    <property type="project" value="InterPro"/>
</dbReference>
<feature type="domain" description="Gfo/Idh/MocA-like oxidoreductase C-terminal" evidence="4">
    <location>
        <begin position="197"/>
        <end position="377"/>
    </location>
</feature>
<evidence type="ECO:0000313" key="5">
    <source>
        <dbReference type="EMBL" id="QQM40002.1"/>
    </source>
</evidence>
<evidence type="ECO:0000256" key="2">
    <source>
        <dbReference type="SAM" id="MobiDB-lite"/>
    </source>
</evidence>